<dbReference type="PANTHER" id="PTHR43687:SF4">
    <property type="entry name" value="BLR5484 PROTEIN"/>
    <property type="match status" value="1"/>
</dbReference>
<dbReference type="Gene3D" id="3.30.70.20">
    <property type="match status" value="1"/>
</dbReference>
<evidence type="ECO:0000259" key="5">
    <source>
        <dbReference type="PROSITE" id="PS51379"/>
    </source>
</evidence>
<dbReference type="InterPro" id="IPR050572">
    <property type="entry name" value="Fe-S_Ferredoxin"/>
</dbReference>
<accession>A0A401FTG4</accession>
<name>A0A401FTG4_9BACT</name>
<dbReference type="PROSITE" id="PS51379">
    <property type="entry name" value="4FE4S_FER_2"/>
    <property type="match status" value="2"/>
</dbReference>
<evidence type="ECO:0000313" key="7">
    <source>
        <dbReference type="Proteomes" id="UP000288096"/>
    </source>
</evidence>
<protein>
    <submittedName>
        <fullName evidence="6">4Fe-4S ferredoxin</fullName>
    </submittedName>
</protein>
<evidence type="ECO:0000256" key="3">
    <source>
        <dbReference type="ARBA" id="ARBA00023004"/>
    </source>
</evidence>
<dbReference type="InterPro" id="IPR017900">
    <property type="entry name" value="4Fe4S_Fe_S_CS"/>
</dbReference>
<keyword evidence="3" id="KW-0408">Iron</keyword>
<comment type="caution">
    <text evidence="6">The sequence shown here is derived from an EMBL/GenBank/DDBJ whole genome shotgun (WGS) entry which is preliminary data.</text>
</comment>
<reference evidence="7" key="2">
    <citation type="submission" date="2019-01" db="EMBL/GenBank/DDBJ databases">
        <title>Genome sequence of Desulfonema ishimotonii strain Tokyo 01.</title>
        <authorList>
            <person name="Fukui M."/>
        </authorList>
    </citation>
    <scope>NUCLEOTIDE SEQUENCE [LARGE SCALE GENOMIC DNA]</scope>
    <source>
        <strain evidence="7">Tokyo 01</strain>
    </source>
</reference>
<dbReference type="PANTHER" id="PTHR43687">
    <property type="entry name" value="ADENYLYLSULFATE REDUCTASE, BETA SUBUNIT"/>
    <property type="match status" value="1"/>
</dbReference>
<reference evidence="7" key="1">
    <citation type="submission" date="2017-11" db="EMBL/GenBank/DDBJ databases">
        <authorList>
            <person name="Watanabe M."/>
            <person name="Kojima H."/>
        </authorList>
    </citation>
    <scope>NUCLEOTIDE SEQUENCE [LARGE SCALE GENOMIC DNA]</scope>
    <source>
        <strain evidence="7">Tokyo 01</strain>
    </source>
</reference>
<feature type="domain" description="4Fe-4S ferredoxin-type" evidence="5">
    <location>
        <begin position="18"/>
        <end position="47"/>
    </location>
</feature>
<proteinExistence type="predicted"/>
<keyword evidence="4" id="KW-0411">Iron-sulfur</keyword>
<dbReference type="GO" id="GO:0051539">
    <property type="term" value="F:4 iron, 4 sulfur cluster binding"/>
    <property type="evidence" value="ECO:0007669"/>
    <property type="project" value="UniProtKB-KW"/>
</dbReference>
<organism evidence="6 7">
    <name type="scientific">Desulfonema ishimotonii</name>
    <dbReference type="NCBI Taxonomy" id="45657"/>
    <lineage>
        <taxon>Bacteria</taxon>
        <taxon>Pseudomonadati</taxon>
        <taxon>Thermodesulfobacteriota</taxon>
        <taxon>Desulfobacteria</taxon>
        <taxon>Desulfobacterales</taxon>
        <taxon>Desulfococcaceae</taxon>
        <taxon>Desulfonema</taxon>
    </lineage>
</organism>
<dbReference type="RefSeq" id="WP_124327687.1">
    <property type="nucleotide sequence ID" value="NZ_BEXT01000001.1"/>
</dbReference>
<dbReference type="AlphaFoldDB" id="A0A401FTG4"/>
<evidence type="ECO:0000256" key="1">
    <source>
        <dbReference type="ARBA" id="ARBA00022485"/>
    </source>
</evidence>
<keyword evidence="1" id="KW-0004">4Fe-4S</keyword>
<dbReference type="PROSITE" id="PS00198">
    <property type="entry name" value="4FE4S_FER_1"/>
    <property type="match status" value="2"/>
</dbReference>
<evidence type="ECO:0000313" key="6">
    <source>
        <dbReference type="EMBL" id="GBC60248.1"/>
    </source>
</evidence>
<dbReference type="OrthoDB" id="9804603at2"/>
<dbReference type="GO" id="GO:0046872">
    <property type="term" value="F:metal ion binding"/>
    <property type="evidence" value="ECO:0007669"/>
    <property type="project" value="UniProtKB-KW"/>
</dbReference>
<dbReference type="InterPro" id="IPR017896">
    <property type="entry name" value="4Fe4S_Fe-S-bd"/>
</dbReference>
<evidence type="ECO:0000256" key="2">
    <source>
        <dbReference type="ARBA" id="ARBA00022723"/>
    </source>
</evidence>
<keyword evidence="2" id="KW-0479">Metal-binding</keyword>
<dbReference type="EMBL" id="BEXT01000001">
    <property type="protein sequence ID" value="GBC60248.1"/>
    <property type="molecule type" value="Genomic_DNA"/>
</dbReference>
<feature type="domain" description="4Fe-4S ferredoxin-type" evidence="5">
    <location>
        <begin position="54"/>
        <end position="83"/>
    </location>
</feature>
<dbReference type="Pfam" id="PF12838">
    <property type="entry name" value="Fer4_7"/>
    <property type="match status" value="1"/>
</dbReference>
<gene>
    <name evidence="6" type="ORF">DENIS_1199</name>
</gene>
<dbReference type="SUPFAM" id="SSF54862">
    <property type="entry name" value="4Fe-4S ferredoxins"/>
    <property type="match status" value="1"/>
</dbReference>
<keyword evidence="7" id="KW-1185">Reference proteome</keyword>
<dbReference type="Proteomes" id="UP000288096">
    <property type="component" value="Unassembled WGS sequence"/>
</dbReference>
<evidence type="ECO:0000256" key="4">
    <source>
        <dbReference type="ARBA" id="ARBA00023014"/>
    </source>
</evidence>
<sequence>MKFWRVPLDSDEVQVTRGIVHIIEDRCKGCGYCIEYCPREVLEFSETFNTKGYHPPVVKNDDCLNCHYCELLCPEFAIFSVAAMGGLPDLTVSDNREKRE</sequence>